<organism evidence="3 4">
    <name type="scientific">Aspergillus ellipticus CBS 707.79</name>
    <dbReference type="NCBI Taxonomy" id="1448320"/>
    <lineage>
        <taxon>Eukaryota</taxon>
        <taxon>Fungi</taxon>
        <taxon>Dikarya</taxon>
        <taxon>Ascomycota</taxon>
        <taxon>Pezizomycotina</taxon>
        <taxon>Eurotiomycetes</taxon>
        <taxon>Eurotiomycetidae</taxon>
        <taxon>Eurotiales</taxon>
        <taxon>Aspergillaceae</taxon>
        <taxon>Aspergillus</taxon>
        <taxon>Aspergillus subgen. Circumdati</taxon>
    </lineage>
</organism>
<dbReference type="InterPro" id="IPR000383">
    <property type="entry name" value="Xaa-Pro-like_dom"/>
</dbReference>
<dbReference type="NCBIfam" id="TIGR00976">
    <property type="entry name" value="CocE_NonD"/>
    <property type="match status" value="1"/>
</dbReference>
<accession>A0A319DU09</accession>
<evidence type="ECO:0000313" key="3">
    <source>
        <dbReference type="EMBL" id="PYH99744.1"/>
    </source>
</evidence>
<reference evidence="3 4" key="1">
    <citation type="submission" date="2018-02" db="EMBL/GenBank/DDBJ databases">
        <title>The genomes of Aspergillus section Nigri reveals drivers in fungal speciation.</title>
        <authorList>
            <consortium name="DOE Joint Genome Institute"/>
            <person name="Vesth T.C."/>
            <person name="Nybo J."/>
            <person name="Theobald S."/>
            <person name="Brandl J."/>
            <person name="Frisvad J.C."/>
            <person name="Nielsen K.F."/>
            <person name="Lyhne E.K."/>
            <person name="Kogle M.E."/>
            <person name="Kuo A."/>
            <person name="Riley R."/>
            <person name="Clum A."/>
            <person name="Nolan M."/>
            <person name="Lipzen A."/>
            <person name="Salamov A."/>
            <person name="Henrissat B."/>
            <person name="Wiebenga A."/>
            <person name="De vries R.P."/>
            <person name="Grigoriev I.V."/>
            <person name="Mortensen U.H."/>
            <person name="Andersen M.R."/>
            <person name="Baker S.E."/>
        </authorList>
    </citation>
    <scope>NUCLEOTIDE SEQUENCE [LARGE SCALE GENOMIC DNA]</scope>
    <source>
        <strain evidence="3 4">CBS 707.79</strain>
    </source>
</reference>
<dbReference type="Proteomes" id="UP000247810">
    <property type="component" value="Unassembled WGS sequence"/>
</dbReference>
<dbReference type="STRING" id="1448320.A0A319DU09"/>
<dbReference type="SUPFAM" id="SSF49785">
    <property type="entry name" value="Galactose-binding domain-like"/>
    <property type="match status" value="1"/>
</dbReference>
<keyword evidence="4" id="KW-1185">Reference proteome</keyword>
<dbReference type="InterPro" id="IPR029058">
    <property type="entry name" value="AB_hydrolase_fold"/>
</dbReference>
<dbReference type="OrthoDB" id="416441at2759"/>
<sequence length="590" mass="66457">MTANQFLETDHDHHPYTFIKNIDIPLKSLHDAIVRANVYLPKDAPLGSQTYPVIATYGPYGKDVPYAIFNKKSWDQINPAMKSIHSSWETPDPVFWTQQGYAVVRVDEVGLGQSPGKLDVLSPTTSLAFFDVVEWCAEQEWSTGKVGLLGVSYYAATQWSVAARKPKGLAAIIPWEGFSDFYRESSRHGGILADQFIAIWWHHSIQGNQYGIAGRGARSWGDDTLEGDVDPETLIRNRADLLKDSVAFRFGDDEYCRSREFDLSNIEVPLMSVANWGGILLHLRGNVIGFMRASSRYKFLRFVVGRHDLPFYWQEAVQLQLSFLDCFLKDRDHGGWKTTQPRVNLCLRDQKCNPDNEMDQSTRPEMDWPIPDTQYTKFFLTPQHTLSTIPVAAVDTCTYDTLGGNPVSFRFTAPSRLEVTGHIVAHLTVSASRANRNDPPPSDIDIFVTLRKLDASGNEAFYTGTIGDPVPIVKGWLRVSLRAVDESHPQHREYLPYRHYRSTDVQPVNEDEKYPVDVEVWPTNTVLQAGETLVLEIAGHDTQGVGSFGHQHAQDRDPKVFAGLNHVEVGKEASWLLLPVIPPRGDVSQY</sequence>
<dbReference type="GO" id="GO:0008239">
    <property type="term" value="F:dipeptidyl-peptidase activity"/>
    <property type="evidence" value="ECO:0007669"/>
    <property type="project" value="InterPro"/>
</dbReference>
<dbReference type="Pfam" id="PF02129">
    <property type="entry name" value="Peptidase_S15"/>
    <property type="match status" value="1"/>
</dbReference>
<dbReference type="Gene3D" id="2.60.120.260">
    <property type="entry name" value="Galactose-binding domain-like"/>
    <property type="match status" value="1"/>
</dbReference>
<dbReference type="PANTHER" id="PTHR43056">
    <property type="entry name" value="PEPTIDASE S9 PROLYL OLIGOPEPTIDASE"/>
    <property type="match status" value="1"/>
</dbReference>
<keyword evidence="1" id="KW-0378">Hydrolase</keyword>
<dbReference type="SUPFAM" id="SSF53474">
    <property type="entry name" value="alpha/beta-Hydrolases"/>
    <property type="match status" value="1"/>
</dbReference>
<evidence type="ECO:0000259" key="2">
    <source>
        <dbReference type="SMART" id="SM00939"/>
    </source>
</evidence>
<dbReference type="InterPro" id="IPR008979">
    <property type="entry name" value="Galactose-bd-like_sf"/>
</dbReference>
<dbReference type="Gene3D" id="3.40.50.1820">
    <property type="entry name" value="alpha/beta hydrolase"/>
    <property type="match status" value="1"/>
</dbReference>
<dbReference type="VEuPathDB" id="FungiDB:BO71DRAFT_368293"/>
<dbReference type="InterPro" id="IPR013736">
    <property type="entry name" value="Xaa-Pro_dipept_C"/>
</dbReference>
<feature type="domain" description="Xaa-Pro dipeptidyl-peptidase C-terminal" evidence="2">
    <location>
        <begin position="321"/>
        <end position="577"/>
    </location>
</feature>
<gene>
    <name evidence="3" type="ORF">BO71DRAFT_368293</name>
</gene>
<dbReference type="EMBL" id="KZ825799">
    <property type="protein sequence ID" value="PYH99744.1"/>
    <property type="molecule type" value="Genomic_DNA"/>
</dbReference>
<dbReference type="Gene3D" id="1.10.3020.20">
    <property type="match status" value="1"/>
</dbReference>
<dbReference type="InterPro" id="IPR050585">
    <property type="entry name" value="Xaa-Pro_dipeptidyl-ppase/CocE"/>
</dbReference>
<dbReference type="InterPro" id="IPR005674">
    <property type="entry name" value="CocE/Ser_esterase"/>
</dbReference>
<evidence type="ECO:0000313" key="4">
    <source>
        <dbReference type="Proteomes" id="UP000247810"/>
    </source>
</evidence>
<proteinExistence type="predicted"/>
<dbReference type="SMART" id="SM00939">
    <property type="entry name" value="PepX_C"/>
    <property type="match status" value="1"/>
</dbReference>
<dbReference type="PANTHER" id="PTHR43056:SF10">
    <property type="entry name" value="COCE_NOND FAMILY, PUTATIVE (AFU_ORTHOLOGUE AFUA_7G00600)-RELATED"/>
    <property type="match status" value="1"/>
</dbReference>
<dbReference type="Pfam" id="PF08530">
    <property type="entry name" value="PepX_C"/>
    <property type="match status" value="1"/>
</dbReference>
<name>A0A319DU09_9EURO</name>
<protein>
    <submittedName>
        <fullName evidence="3">X-Pro dipeptidyl-peptidase protein</fullName>
    </submittedName>
</protein>
<dbReference type="AlphaFoldDB" id="A0A319DU09"/>
<evidence type="ECO:0000256" key="1">
    <source>
        <dbReference type="ARBA" id="ARBA00022801"/>
    </source>
</evidence>